<dbReference type="EMBL" id="JAHZIK010001599">
    <property type="protein sequence ID" value="MBW7459354.1"/>
    <property type="molecule type" value="Genomic_DNA"/>
</dbReference>
<reference evidence="3 4" key="1">
    <citation type="submission" date="2021-07" db="EMBL/GenBank/DDBJ databases">
        <title>Paenibacillus radiodurans sp. nov., isolated from the southeastern edge of Tengger Desert.</title>
        <authorList>
            <person name="Zhang G."/>
        </authorList>
    </citation>
    <scope>NUCLEOTIDE SEQUENCE [LARGE SCALE GENOMIC DNA]</scope>
    <source>
        <strain evidence="3 4">CCM 7311</strain>
    </source>
</reference>
<feature type="domain" description="SbsA Ig-like" evidence="2">
    <location>
        <begin position="323"/>
        <end position="441"/>
    </location>
</feature>
<feature type="domain" description="SbsA Ig-like" evidence="2">
    <location>
        <begin position="7"/>
        <end position="83"/>
    </location>
</feature>
<evidence type="ECO:0000313" key="4">
    <source>
        <dbReference type="Proteomes" id="UP001519887"/>
    </source>
</evidence>
<comment type="caution">
    <text evidence="3">The sequence shown here is derived from an EMBL/GenBank/DDBJ whole genome shotgun (WGS) entry which is preliminary data.</text>
</comment>
<dbReference type="Proteomes" id="UP001519887">
    <property type="component" value="Unassembled WGS sequence"/>
</dbReference>
<feature type="domain" description="SbsA Ig-like" evidence="2">
    <location>
        <begin position="85"/>
        <end position="202"/>
    </location>
</feature>
<feature type="non-terminal residue" evidence="3">
    <location>
        <position position="1"/>
    </location>
</feature>
<proteinExistence type="predicted"/>
<sequence>NIVIHRMDDDSVAQTFSITSGQMTHASFSGAPGISGSYAIIINPDVNLSGDTSYYVDVPSGTFTDLNHNPFSGLLGQIWSFGTTDDQAPTAVSFSPSGDSAIFPGELTITFNENVQLGTGSIQLFQQGEDTALENVWVSGGSVLSGTASVSPHDPASLDFFHYPYLLQDTSYYVQISSGAIVDTTGNPFAGIYDTTTWSFSTWNSQPSLWMFSPDTSGAATDTNLSLFFNEPVILGEGNIVIHRMDDDSVAQTFSITSGQMTHASFSGAPGISGSYQLIINPDVNLSGDTTYYVEISSGAFTDLNHNPFSGLPGQNWSFGTTDDQAPAAVSFSPSGDDAVFPGEFTITFNENVQWGTGTIQLFRQDDDTPLDTIWVSGGAAPSGMASISPYDPASINLFRHLDYLDQDTSYYVQISSGAIVDETGNPFAGIYDTTTWRFTTWDQSPGLLTFSPDTSGAATDTNLSLFFNEPVILGEGNIVIHRMDDDSVAQTFSI</sequence>
<gene>
    <name evidence="3" type="ORF">K0U00_35400</name>
</gene>
<evidence type="ECO:0000256" key="1">
    <source>
        <dbReference type="ARBA" id="ARBA00022729"/>
    </source>
</evidence>
<dbReference type="Pfam" id="PF13205">
    <property type="entry name" value="Big_5"/>
    <property type="match status" value="4"/>
</dbReference>
<dbReference type="InterPro" id="IPR032812">
    <property type="entry name" value="SbsA_Ig"/>
</dbReference>
<organism evidence="3 4">
    <name type="scientific">Paenibacillus sepulcri</name>
    <dbReference type="NCBI Taxonomy" id="359917"/>
    <lineage>
        <taxon>Bacteria</taxon>
        <taxon>Bacillati</taxon>
        <taxon>Bacillota</taxon>
        <taxon>Bacilli</taxon>
        <taxon>Bacillales</taxon>
        <taxon>Paenibacillaceae</taxon>
        <taxon>Paenibacillus</taxon>
    </lineage>
</organism>
<name>A0ABS7CEM2_9BACL</name>
<protein>
    <submittedName>
        <fullName evidence="3">Ig-like domain-containing protein</fullName>
    </submittedName>
</protein>
<evidence type="ECO:0000259" key="2">
    <source>
        <dbReference type="Pfam" id="PF13205"/>
    </source>
</evidence>
<accession>A0ABS7CEM2</accession>
<keyword evidence="1" id="KW-0732">Signal</keyword>
<feature type="non-terminal residue" evidence="3">
    <location>
        <position position="495"/>
    </location>
</feature>
<evidence type="ECO:0000313" key="3">
    <source>
        <dbReference type="EMBL" id="MBW7459354.1"/>
    </source>
</evidence>
<feature type="domain" description="SbsA Ig-like" evidence="2">
    <location>
        <begin position="214"/>
        <end position="321"/>
    </location>
</feature>
<keyword evidence="4" id="KW-1185">Reference proteome</keyword>